<dbReference type="Proteomes" id="UP000242561">
    <property type="component" value="Chromosome"/>
</dbReference>
<evidence type="ECO:0000259" key="3">
    <source>
        <dbReference type="Pfam" id="PF17899"/>
    </source>
</evidence>
<gene>
    <name evidence="4" type="ORF">LPB140_10815</name>
</gene>
<evidence type="ECO:0000313" key="4">
    <source>
        <dbReference type="EMBL" id="APG63197.1"/>
    </source>
</evidence>
<dbReference type="InterPro" id="IPR024191">
    <property type="entry name" value="Peptidase_M61"/>
</dbReference>
<dbReference type="KEGG" id="sphl:LPB140_10815"/>
<dbReference type="InterPro" id="IPR036034">
    <property type="entry name" value="PDZ_sf"/>
</dbReference>
<dbReference type="InterPro" id="IPR007963">
    <property type="entry name" value="Peptidase_M61_catalytic"/>
</dbReference>
<sequence>MKNFKYKLSAAILPIITIMAMPTNLMAQAAKSAPQPIPLQDNVPKAQDIPYPATMILDVDATDISRAIFNVKQTIPVKKAGKMTLLYPEWLPGKHAPRGAISEMAGLKIMANGKLLNWTRDPLNVYAFHIDVPSDNINLDISFQFLSPIQRDEGRITVTNEMMNIQWEMVALYPAGYFTRQIPIKPSVTLPTGWTGIAALDGAKISNNAKGVRIDYDVTDFETFVDSPMFAGKYYKKWDLGHNVTLNVVADDAKFLEAKDEHIAVHRNLVEEAVILFGAKHFDRYEFLLGLTEKLGGVGLEHHRSSENTRDTGYFTKWDEKEWTRGLLPHELVHSWNGKYRRPEKLWTPDFDTPMQDNLLWVYEGQTSFWDLVLGARSGIQSKELVLGEWARYAAYYATQPGREWRSVEDTTHDPIIAARKAKPFSSWQRNEDYYNEGSLVWLATDMKLRELSGGNKSLDDFAKAFFGVNDGDWGQLTYNFDTITGILNDIAPYDWAKFLHDRIIMPNQAAPLEGIIAGGYQLVWKDTPNVYDKQRGKEFGGLDLSHSIGITIGKSGEIGNVIWNSPAFNEALVAGTKIIAVGDLSYSTEAMSDAMQTARDGKTPIKLIVERAGRVRTILINYHDGIKYPHLEKIGEGETALDLLLTARRSQ</sequence>
<evidence type="ECO:0000256" key="1">
    <source>
        <dbReference type="SAM" id="SignalP"/>
    </source>
</evidence>
<dbReference type="SUPFAM" id="SSF50156">
    <property type="entry name" value="PDZ domain-like"/>
    <property type="match status" value="1"/>
</dbReference>
<reference evidence="4" key="1">
    <citation type="submission" date="2016-11" db="EMBL/GenBank/DDBJ databases">
        <title>Sphingorhabdus sp. LPB0140, isolated from marine environment.</title>
        <authorList>
            <person name="Kim E."/>
            <person name="Yi H."/>
        </authorList>
    </citation>
    <scope>NUCLEOTIDE SEQUENCE [LARGE SCALE GENOMIC DNA]</scope>
    <source>
        <strain evidence="4">LPB0140</strain>
    </source>
</reference>
<feature type="domain" description="Peptidase M61 catalytic" evidence="2">
    <location>
        <begin position="325"/>
        <end position="441"/>
    </location>
</feature>
<dbReference type="RefSeq" id="WP_072559848.1">
    <property type="nucleotide sequence ID" value="NZ_CP018154.1"/>
</dbReference>
<protein>
    <submittedName>
        <fullName evidence="4">Peptidase M61</fullName>
    </submittedName>
</protein>
<dbReference type="STRING" id="1913578.LPB140_10815"/>
<feature type="domain" description="Peptidase M61 N-terminal" evidence="3">
    <location>
        <begin position="57"/>
        <end position="233"/>
    </location>
</feature>
<evidence type="ECO:0000313" key="5">
    <source>
        <dbReference type="Proteomes" id="UP000242561"/>
    </source>
</evidence>
<dbReference type="AlphaFoldDB" id="A0A1L3JDH5"/>
<dbReference type="PIRSF" id="PIRSF016493">
    <property type="entry name" value="Glycyl_aminpptds"/>
    <property type="match status" value="1"/>
</dbReference>
<name>A0A1L3JDH5_9SPHN</name>
<evidence type="ECO:0000259" key="2">
    <source>
        <dbReference type="Pfam" id="PF05299"/>
    </source>
</evidence>
<proteinExistence type="predicted"/>
<accession>A0A1L3JDH5</accession>
<dbReference type="OrthoDB" id="9778516at2"/>
<dbReference type="Pfam" id="PF17899">
    <property type="entry name" value="Peptidase_M61_N"/>
    <property type="match status" value="1"/>
</dbReference>
<dbReference type="InterPro" id="IPR040756">
    <property type="entry name" value="Peptidase_M61_N"/>
</dbReference>
<organism evidence="4 5">
    <name type="scientific">Sphingorhabdus lutea</name>
    <dbReference type="NCBI Taxonomy" id="1913578"/>
    <lineage>
        <taxon>Bacteria</taxon>
        <taxon>Pseudomonadati</taxon>
        <taxon>Pseudomonadota</taxon>
        <taxon>Alphaproteobacteria</taxon>
        <taxon>Sphingomonadales</taxon>
        <taxon>Sphingomonadaceae</taxon>
        <taxon>Sphingorhabdus</taxon>
    </lineage>
</organism>
<keyword evidence="1" id="KW-0732">Signal</keyword>
<keyword evidence="5" id="KW-1185">Reference proteome</keyword>
<feature type="signal peptide" evidence="1">
    <location>
        <begin position="1"/>
        <end position="29"/>
    </location>
</feature>
<feature type="chain" id="PRO_5009854248" evidence="1">
    <location>
        <begin position="30"/>
        <end position="652"/>
    </location>
</feature>
<dbReference type="InterPro" id="IPR027268">
    <property type="entry name" value="Peptidase_M4/M1_CTD_sf"/>
</dbReference>
<dbReference type="EMBL" id="CP018154">
    <property type="protein sequence ID" value="APG63197.1"/>
    <property type="molecule type" value="Genomic_DNA"/>
</dbReference>
<dbReference type="Gene3D" id="1.10.390.10">
    <property type="entry name" value="Neutral Protease Domain 2"/>
    <property type="match status" value="1"/>
</dbReference>
<dbReference type="Pfam" id="PF05299">
    <property type="entry name" value="Peptidase_M61"/>
    <property type="match status" value="1"/>
</dbReference>
<dbReference type="Gene3D" id="2.60.40.3650">
    <property type="match status" value="1"/>
</dbReference>